<comment type="catalytic activity">
    <reaction evidence="1 5">
        <text>Cleavage of hydrophobic, N-terminal signal or leader sequences from secreted and periplasmic proteins.</text>
        <dbReference type="EC" id="3.4.21.89"/>
    </reaction>
</comment>
<evidence type="ECO:0000313" key="7">
    <source>
        <dbReference type="EMBL" id="MBO0477676.1"/>
    </source>
</evidence>
<dbReference type="InterPro" id="IPR019533">
    <property type="entry name" value="Peptidase_S26"/>
</dbReference>
<keyword evidence="5" id="KW-0645">Protease</keyword>
<evidence type="ECO:0000256" key="4">
    <source>
        <dbReference type="ARBA" id="ARBA00022801"/>
    </source>
</evidence>
<reference evidence="7 8" key="1">
    <citation type="submission" date="2021-03" db="EMBL/GenBank/DDBJ databases">
        <title>Enterococcal diversity collection.</title>
        <authorList>
            <person name="Gilmore M.S."/>
            <person name="Schwartzman J."/>
            <person name="Van Tyne D."/>
            <person name="Martin M."/>
            <person name="Earl A.M."/>
            <person name="Manson A.L."/>
            <person name="Straub T."/>
            <person name="Salamzade R."/>
            <person name="Saavedra J."/>
            <person name="Lebreton F."/>
            <person name="Prichula J."/>
            <person name="Schaufler K."/>
            <person name="Gaca A."/>
            <person name="Sgardioli B."/>
            <person name="Wagenaar J."/>
            <person name="Strong T."/>
        </authorList>
    </citation>
    <scope>NUCLEOTIDE SEQUENCE [LARGE SCALE GENOMIC DNA]</scope>
    <source>
        <strain evidence="7 8">DIV0080</strain>
    </source>
</reference>
<gene>
    <name evidence="7" type="primary">lepB</name>
    <name evidence="7" type="ORF">DOK76_11375</name>
</gene>
<evidence type="ECO:0000256" key="2">
    <source>
        <dbReference type="ARBA" id="ARBA00004401"/>
    </source>
</evidence>
<dbReference type="EC" id="3.4.21.89" evidence="3 5"/>
<sequence>MNRKEMLTNILWFGGLIIVLFLLRAYVFTPTNVSGDSMNPTMVDRERVIALKQSKIERFDVITFPAPDNPSKNYIKRVIGLPGDTVEYKNDTLFINGKAYEEPYLDEYKNNPTEGTARYGLPLTQDFNMEELLGEKTVPEGHLFVMGDNRQNSKDSRMIGFIEEDKVMGNVKFVFWPPEKWGTFNN</sequence>
<comment type="subcellular location">
    <subcellularLocation>
        <location evidence="2">Cell membrane</location>
        <topology evidence="2">Single-pass type II membrane protein</topology>
    </subcellularLocation>
    <subcellularLocation>
        <location evidence="5">Membrane</location>
        <topology evidence="5">Single-pass type II membrane protein</topology>
    </subcellularLocation>
</comment>
<dbReference type="InterPro" id="IPR000223">
    <property type="entry name" value="Pept_S26A_signal_pept_1"/>
</dbReference>
<evidence type="ECO:0000256" key="5">
    <source>
        <dbReference type="RuleBase" id="RU362042"/>
    </source>
</evidence>
<protein>
    <recommendedName>
        <fullName evidence="3 5">Signal peptidase I</fullName>
        <ecNumber evidence="3 5">3.4.21.89</ecNumber>
    </recommendedName>
</protein>
<name>A0ABS3HV98_9ENTE</name>
<dbReference type="PROSITE" id="PS00761">
    <property type="entry name" value="SPASE_I_3"/>
    <property type="match status" value="1"/>
</dbReference>
<keyword evidence="8" id="KW-1185">Reference proteome</keyword>
<evidence type="ECO:0000313" key="8">
    <source>
        <dbReference type="Proteomes" id="UP000664857"/>
    </source>
</evidence>
<feature type="domain" description="Peptidase S26" evidence="6">
    <location>
        <begin position="10"/>
        <end position="176"/>
    </location>
</feature>
<proteinExistence type="inferred from homology"/>
<evidence type="ECO:0000256" key="1">
    <source>
        <dbReference type="ARBA" id="ARBA00000677"/>
    </source>
</evidence>
<dbReference type="SUPFAM" id="SSF51306">
    <property type="entry name" value="LexA/Signal peptidase"/>
    <property type="match status" value="1"/>
</dbReference>
<dbReference type="GO" id="GO:0009003">
    <property type="term" value="F:signal peptidase activity"/>
    <property type="evidence" value="ECO:0007669"/>
    <property type="project" value="UniProtKB-EC"/>
</dbReference>
<evidence type="ECO:0000256" key="3">
    <source>
        <dbReference type="ARBA" id="ARBA00013208"/>
    </source>
</evidence>
<comment type="caution">
    <text evidence="7">The sequence shown here is derived from an EMBL/GenBank/DDBJ whole genome shotgun (WGS) entry which is preliminary data.</text>
</comment>
<dbReference type="PROSITE" id="PS00760">
    <property type="entry name" value="SPASE_I_2"/>
    <property type="match status" value="1"/>
</dbReference>
<dbReference type="EMBL" id="JAFLVX010000032">
    <property type="protein sequence ID" value="MBO0477676.1"/>
    <property type="molecule type" value="Genomic_DNA"/>
</dbReference>
<dbReference type="Gene3D" id="2.10.109.10">
    <property type="entry name" value="Umud Fragment, subunit A"/>
    <property type="match status" value="1"/>
</dbReference>
<keyword evidence="4 5" id="KW-0378">Hydrolase</keyword>
<dbReference type="Proteomes" id="UP000664857">
    <property type="component" value="Unassembled WGS sequence"/>
</dbReference>
<dbReference type="InterPro" id="IPR019758">
    <property type="entry name" value="Pept_S26A_signal_pept_1_CS"/>
</dbReference>
<accession>A0ABS3HV98</accession>
<dbReference type="InterPro" id="IPR019757">
    <property type="entry name" value="Pept_S26A_signal_pept_1_Lys-AS"/>
</dbReference>
<dbReference type="CDD" id="cd06530">
    <property type="entry name" value="S26_SPase_I"/>
    <property type="match status" value="1"/>
</dbReference>
<organism evidence="7 8">
    <name type="scientific">Candidatus Vagococcus giribetii</name>
    <dbReference type="NCBI Taxonomy" id="2230876"/>
    <lineage>
        <taxon>Bacteria</taxon>
        <taxon>Bacillati</taxon>
        <taxon>Bacillota</taxon>
        <taxon>Bacilli</taxon>
        <taxon>Lactobacillales</taxon>
        <taxon>Enterococcaceae</taxon>
        <taxon>Vagococcus</taxon>
    </lineage>
</organism>
<dbReference type="PRINTS" id="PR00727">
    <property type="entry name" value="LEADERPTASE"/>
</dbReference>
<dbReference type="InterPro" id="IPR036286">
    <property type="entry name" value="LexA/Signal_pep-like_sf"/>
</dbReference>
<dbReference type="Pfam" id="PF10502">
    <property type="entry name" value="Peptidase_S26"/>
    <property type="match status" value="1"/>
</dbReference>
<dbReference type="NCBIfam" id="TIGR02227">
    <property type="entry name" value="sigpep_I_bact"/>
    <property type="match status" value="1"/>
</dbReference>
<dbReference type="PANTHER" id="PTHR43390">
    <property type="entry name" value="SIGNAL PEPTIDASE I"/>
    <property type="match status" value="1"/>
</dbReference>
<dbReference type="PANTHER" id="PTHR43390:SF8">
    <property type="entry name" value="SIGNAL PEPTIDASE I"/>
    <property type="match status" value="1"/>
</dbReference>
<comment type="similarity">
    <text evidence="5">Belongs to the peptidase S26 family.</text>
</comment>
<evidence type="ECO:0000259" key="6">
    <source>
        <dbReference type="Pfam" id="PF10502"/>
    </source>
</evidence>
<dbReference type="RefSeq" id="WP_206967865.1">
    <property type="nucleotide sequence ID" value="NZ_JAFLVX010000032.1"/>
</dbReference>